<dbReference type="InterPro" id="IPR010621">
    <property type="entry name" value="DUF1214"/>
</dbReference>
<keyword evidence="3" id="KW-0449">Lipoprotein</keyword>
<organism evidence="3 4">
    <name type="scientific">Rhodococcus gordoniae</name>
    <dbReference type="NCBI Taxonomy" id="223392"/>
    <lineage>
        <taxon>Bacteria</taxon>
        <taxon>Bacillati</taxon>
        <taxon>Actinomycetota</taxon>
        <taxon>Actinomycetes</taxon>
        <taxon>Mycobacteriales</taxon>
        <taxon>Nocardiaceae</taxon>
        <taxon>Rhodococcus</taxon>
    </lineage>
</organism>
<reference evidence="3 4" key="1">
    <citation type="submission" date="2018-06" db="EMBL/GenBank/DDBJ databases">
        <authorList>
            <consortium name="Pathogen Informatics"/>
            <person name="Doyle S."/>
        </authorList>
    </citation>
    <scope>NUCLEOTIDE SEQUENCE [LARGE SCALE GENOMIC DNA]</scope>
    <source>
        <strain evidence="3 4">NCTC13296</strain>
    </source>
</reference>
<keyword evidence="4" id="KW-1185">Reference proteome</keyword>
<dbReference type="PANTHER" id="PTHR36509">
    <property type="entry name" value="BLL3101 PROTEIN"/>
    <property type="match status" value="1"/>
</dbReference>
<dbReference type="Pfam" id="PF06742">
    <property type="entry name" value="DUF1214"/>
    <property type="match status" value="1"/>
</dbReference>
<dbReference type="Gene3D" id="2.60.120.600">
    <property type="entry name" value="Domain of unknown function DUF1214, C-terminal domain"/>
    <property type="match status" value="1"/>
</dbReference>
<dbReference type="InterPro" id="IPR037049">
    <property type="entry name" value="DUF1214_C_sf"/>
</dbReference>
<gene>
    <name evidence="3" type="ORF">NCTC13296_02352</name>
</gene>
<proteinExistence type="predicted"/>
<feature type="domain" description="DUF1254" evidence="2">
    <location>
        <begin position="60"/>
        <end position="115"/>
    </location>
</feature>
<protein>
    <submittedName>
        <fullName evidence="3">Lipoprotein</fullName>
    </submittedName>
</protein>
<name>A0A379LZJ2_9NOCA</name>
<dbReference type="PANTHER" id="PTHR36509:SF2">
    <property type="entry name" value="BLL3101 PROTEIN"/>
    <property type="match status" value="1"/>
</dbReference>
<accession>A0A379LZJ2</accession>
<evidence type="ECO:0000259" key="2">
    <source>
        <dbReference type="Pfam" id="PF06863"/>
    </source>
</evidence>
<evidence type="ECO:0000313" key="4">
    <source>
        <dbReference type="Proteomes" id="UP000254569"/>
    </source>
</evidence>
<dbReference type="Pfam" id="PF06863">
    <property type="entry name" value="DUF1254"/>
    <property type="match status" value="1"/>
</dbReference>
<evidence type="ECO:0000313" key="3">
    <source>
        <dbReference type="EMBL" id="SUE15489.1"/>
    </source>
</evidence>
<dbReference type="Proteomes" id="UP000254569">
    <property type="component" value="Unassembled WGS sequence"/>
</dbReference>
<sequence>MRVRPNDAHATSLSPIVVAQEVALSTQGVRMTVHVNVDNFVRAETDRMFTDLQRDAGGVNLLLHNREPAAIDRQTVIRLNRDTLYSFAVVDVSEGATLTLPEHGDRYVSAMVLDRDHFVRAIHHEAGSHRLDAESPHVVVAVRTLADPADPDDLKAAAAIQNGIRIDAASARPFTAPEYDTASLDATRTALLRLASGLTGFDSTFGRPDEVDPVRHLIGTAAGWGGLPSSEASYIGVAPQLPPGNYELTLDDVPVDGFWSVSVYDAEGFFAPNPREAYSVNNITGKPNEDGSVTVRFGDFPEGTPNAIPTPEGWNFLVRLYRPRAAIIDGSWTLPELTPAR</sequence>
<evidence type="ECO:0000259" key="1">
    <source>
        <dbReference type="Pfam" id="PF06742"/>
    </source>
</evidence>
<dbReference type="InterPro" id="IPR010679">
    <property type="entry name" value="DUF1254"/>
</dbReference>
<feature type="domain" description="DUF1214" evidence="1">
    <location>
        <begin position="245"/>
        <end position="324"/>
    </location>
</feature>
<dbReference type="SUPFAM" id="SSF160935">
    <property type="entry name" value="VPA0735-like"/>
    <property type="match status" value="1"/>
</dbReference>
<dbReference type="AlphaFoldDB" id="A0A379LZJ2"/>
<dbReference type="EMBL" id="UGVI01000001">
    <property type="protein sequence ID" value="SUE15489.1"/>
    <property type="molecule type" value="Genomic_DNA"/>
</dbReference>